<evidence type="ECO:0000313" key="1">
    <source>
        <dbReference type="EMBL" id="VDO81934.1"/>
    </source>
</evidence>
<evidence type="ECO:0000313" key="3">
    <source>
        <dbReference type="WBParaSite" id="HPBE_0000971901-mRNA-1"/>
    </source>
</evidence>
<name>A0A183FPX5_HELPZ</name>
<keyword evidence="2" id="KW-1185">Reference proteome</keyword>
<protein>
    <submittedName>
        <fullName evidence="1 3">Uncharacterized protein</fullName>
    </submittedName>
</protein>
<gene>
    <name evidence="1" type="ORF">HPBE_LOCUS9720</name>
</gene>
<reference evidence="1 2" key="1">
    <citation type="submission" date="2018-11" db="EMBL/GenBank/DDBJ databases">
        <authorList>
            <consortium name="Pathogen Informatics"/>
        </authorList>
    </citation>
    <scope>NUCLEOTIDE SEQUENCE [LARGE SCALE GENOMIC DNA]</scope>
</reference>
<evidence type="ECO:0000313" key="2">
    <source>
        <dbReference type="Proteomes" id="UP000050761"/>
    </source>
</evidence>
<dbReference type="AlphaFoldDB" id="A0A183FPX5"/>
<reference evidence="3" key="2">
    <citation type="submission" date="2019-09" db="UniProtKB">
        <authorList>
            <consortium name="WormBaseParasite"/>
        </authorList>
    </citation>
    <scope>IDENTIFICATION</scope>
</reference>
<accession>A0A3P7ZD11</accession>
<dbReference type="EMBL" id="UZAH01026523">
    <property type="protein sequence ID" value="VDO81934.1"/>
    <property type="molecule type" value="Genomic_DNA"/>
</dbReference>
<dbReference type="WBParaSite" id="HPBE_0000971901-mRNA-1">
    <property type="protein sequence ID" value="HPBE_0000971901-mRNA-1"/>
    <property type="gene ID" value="HPBE_0000971901"/>
</dbReference>
<accession>A0A183FPX5</accession>
<sequence>MATAPTPRRRLRQHDDIVIIVAGGVCALDDGVLPKPSAAAATATTAVAVGTAMANDDATRTMLLNLDIPNVSNRQGLCPLQCDSCHIIIRRRMREVFAWFLFSESVSRRRQVPENYWLLSANVMMSAGNFLSQRTAFLW</sequence>
<dbReference type="Proteomes" id="UP000050761">
    <property type="component" value="Unassembled WGS sequence"/>
</dbReference>
<organism evidence="2 3">
    <name type="scientific">Heligmosomoides polygyrus</name>
    <name type="common">Parasitic roundworm</name>
    <dbReference type="NCBI Taxonomy" id="6339"/>
    <lineage>
        <taxon>Eukaryota</taxon>
        <taxon>Metazoa</taxon>
        <taxon>Ecdysozoa</taxon>
        <taxon>Nematoda</taxon>
        <taxon>Chromadorea</taxon>
        <taxon>Rhabditida</taxon>
        <taxon>Rhabditina</taxon>
        <taxon>Rhabditomorpha</taxon>
        <taxon>Strongyloidea</taxon>
        <taxon>Heligmosomidae</taxon>
        <taxon>Heligmosomoides</taxon>
    </lineage>
</organism>
<proteinExistence type="predicted"/>